<feature type="domain" description="Dynamin N-terminal" evidence="7">
    <location>
        <begin position="57"/>
        <end position="321"/>
    </location>
</feature>
<evidence type="ECO:0000256" key="1">
    <source>
        <dbReference type="ARBA" id="ARBA00004370"/>
    </source>
</evidence>
<protein>
    <recommendedName>
        <fullName evidence="7">Dynamin N-terminal domain-containing protein</fullName>
    </recommendedName>
</protein>
<keyword evidence="5" id="KW-0472">Membrane</keyword>
<dbReference type="GO" id="GO:0005525">
    <property type="term" value="F:GTP binding"/>
    <property type="evidence" value="ECO:0007669"/>
    <property type="project" value="UniProtKB-KW"/>
</dbReference>
<evidence type="ECO:0000256" key="6">
    <source>
        <dbReference type="SAM" id="Coils"/>
    </source>
</evidence>
<dbReference type="RefSeq" id="WP_000993610.1">
    <property type="nucleotide sequence ID" value="NZ_AKNW01000010.1"/>
</dbReference>
<dbReference type="InterPro" id="IPR045063">
    <property type="entry name" value="Dynamin_N"/>
</dbReference>
<dbReference type="EMBL" id="AKNW01000010">
    <property type="protein sequence ID" value="EJB35401.1"/>
    <property type="molecule type" value="Genomic_DNA"/>
</dbReference>
<dbReference type="AlphaFoldDB" id="I9QLP0"/>
<keyword evidence="6" id="KW-0175">Coiled coil</keyword>
<evidence type="ECO:0000256" key="2">
    <source>
        <dbReference type="ARBA" id="ARBA00022741"/>
    </source>
</evidence>
<keyword evidence="4" id="KW-0342">GTP-binding</keyword>
<evidence type="ECO:0000313" key="8">
    <source>
        <dbReference type="EMBL" id="EJB35401.1"/>
    </source>
</evidence>
<dbReference type="Pfam" id="PF00350">
    <property type="entry name" value="Dynamin_N"/>
    <property type="match status" value="1"/>
</dbReference>
<organism evidence="8 9">
    <name type="scientific">Helicobacter pylori NQ4044</name>
    <dbReference type="NCBI Taxonomy" id="992028"/>
    <lineage>
        <taxon>Bacteria</taxon>
        <taxon>Pseudomonadati</taxon>
        <taxon>Campylobacterota</taxon>
        <taxon>Epsilonproteobacteria</taxon>
        <taxon>Campylobacterales</taxon>
        <taxon>Helicobacteraceae</taxon>
        <taxon>Helicobacter</taxon>
    </lineage>
</organism>
<evidence type="ECO:0000256" key="4">
    <source>
        <dbReference type="ARBA" id="ARBA00023134"/>
    </source>
</evidence>
<comment type="caution">
    <text evidence="8">The sequence shown here is derived from an EMBL/GenBank/DDBJ whole genome shotgun (WGS) entry which is preliminary data.</text>
</comment>
<dbReference type="PATRIC" id="fig|992028.3.peg.1259"/>
<feature type="coiled-coil region" evidence="6">
    <location>
        <begin position="475"/>
        <end position="505"/>
    </location>
</feature>
<dbReference type="PANTHER" id="PTHR10465">
    <property type="entry name" value="TRANSMEMBRANE GTPASE FZO1"/>
    <property type="match status" value="1"/>
</dbReference>
<proteinExistence type="predicted"/>
<evidence type="ECO:0000313" key="9">
    <source>
        <dbReference type="Proteomes" id="UP000003026"/>
    </source>
</evidence>
<dbReference type="InterPro" id="IPR027417">
    <property type="entry name" value="P-loop_NTPase"/>
</dbReference>
<evidence type="ECO:0000259" key="7">
    <source>
        <dbReference type="Pfam" id="PF00350"/>
    </source>
</evidence>
<keyword evidence="3" id="KW-0378">Hydrolase</keyword>
<dbReference type="PANTHER" id="PTHR10465:SF0">
    <property type="entry name" value="SARCALUMENIN"/>
    <property type="match status" value="1"/>
</dbReference>
<comment type="subcellular location">
    <subcellularLocation>
        <location evidence="1">Membrane</location>
    </subcellularLocation>
</comment>
<keyword evidence="2" id="KW-0547">Nucleotide-binding</keyword>
<dbReference type="GO" id="GO:0003924">
    <property type="term" value="F:GTPase activity"/>
    <property type="evidence" value="ECO:0007669"/>
    <property type="project" value="InterPro"/>
</dbReference>
<name>I9QLP0_HELPX</name>
<dbReference type="SUPFAM" id="SSF52540">
    <property type="entry name" value="P-loop containing nucleoside triphosphate hydrolases"/>
    <property type="match status" value="1"/>
</dbReference>
<gene>
    <name evidence="8" type="ORF">HPNQ4044_1295</name>
</gene>
<sequence>MNAQELIKKSALIEKTLKEQGLQEEAMPFMSDNAVIKTEELEKTLKEMQDTDRNLKVGIIGRVKAGKSSLLNALIFEGVEVLPKAATPMTASLTILKYAQTLSAEVEFYSPKDIAELENEHERYVREFNRIVEEEVKKQKEKQSLSNRAKEGLKNIGNKFSRNKSHEEAPKERVLSDEEIVERAERIAKSELEKDTKLVSSYDQYERMKKSGLFNTEKLDPCIQANSLQELNQKLLQFVGADGKFMPYTKAVQISLNNPNLKDLEVIDTPGVNDPIASREERTKALLKDCDVVFIISPSGQFLTDSDMDLFDRVSNKEGLQEIYFVASQADSTVLSMSEVEKSRQHLPTALENAQKALSSQLNNIMEKLIQNYPNQREVFEKAIKNGVILASGVCFSMHKDFENQASWERNQKTQEYHNALRNLRDFYPDAFSSDDKSKESLLLLSNMGAIEERLEKAAQRKEEIIPQKWQDYAKSQANNLHKFIAQLLQDLEEEKKRIKSADISAIKEQIKAYEKLSGNIEMKFREAYEEFILHFIKNTRDGLNETLTKAIRTAKTRSREEEEEERYIERVKQGGLGGWARFFGSVVGEKDWGYNEVLRTRAVIKAGAVLDYLTEMHERCESVLNDSANSFKVVFKKELYAKVFSQLREIISDDLIDEMAFKRSVMAVLDSIEFKKFNYKDKLPSEIRGKTGFLKGDEANAFIQSVENHVRGFEAETKKDVKGYIQGLRENLEKQNFASDTLQKLEENMQNLHNQVQNKEQSIAQLDAKIQALKGIQ</sequence>
<evidence type="ECO:0000256" key="5">
    <source>
        <dbReference type="ARBA" id="ARBA00023136"/>
    </source>
</evidence>
<dbReference type="GO" id="GO:0016020">
    <property type="term" value="C:membrane"/>
    <property type="evidence" value="ECO:0007669"/>
    <property type="project" value="UniProtKB-SubCell"/>
</dbReference>
<dbReference type="Proteomes" id="UP000003026">
    <property type="component" value="Unassembled WGS sequence"/>
</dbReference>
<feature type="coiled-coil region" evidence="6">
    <location>
        <begin position="729"/>
        <end position="777"/>
    </location>
</feature>
<evidence type="ECO:0000256" key="3">
    <source>
        <dbReference type="ARBA" id="ARBA00022801"/>
    </source>
</evidence>
<dbReference type="Gene3D" id="3.40.50.300">
    <property type="entry name" value="P-loop containing nucleotide triphosphate hydrolases"/>
    <property type="match status" value="2"/>
</dbReference>
<dbReference type="InterPro" id="IPR027094">
    <property type="entry name" value="Mitofusin_fam"/>
</dbReference>
<reference evidence="8 9" key="1">
    <citation type="submission" date="2012-04" db="EMBL/GenBank/DDBJ databases">
        <title>Genome sequence of Helicobacter pylori NQ4044.</title>
        <authorList>
            <person name="Blanchard T.G."/>
            <person name="Czinn S.J."/>
            <person name="McCracken C."/>
            <person name="Abolude K."/>
            <person name="Maroo A."/>
            <person name="Santana-Cruz I."/>
            <person name="Tallon L.J."/>
            <person name="Ficke F.W.F."/>
        </authorList>
    </citation>
    <scope>NUCLEOTIDE SEQUENCE [LARGE SCALE GENOMIC DNA]</scope>
    <source>
        <strain evidence="8 9">NQ4044</strain>
    </source>
</reference>
<accession>I9QLP0</accession>